<dbReference type="InterPro" id="IPR002730">
    <property type="entry name" value="Rpp29/RNP1"/>
</dbReference>
<dbReference type="EC" id="3.1.26.5" evidence="6"/>
<dbReference type="Gene3D" id="2.30.30.210">
    <property type="entry name" value="Ribonuclease P/MRP, subunit p29"/>
    <property type="match status" value="1"/>
</dbReference>
<keyword evidence="4 6" id="KW-0255">Endonuclease</keyword>
<comment type="catalytic activity">
    <reaction evidence="6">
        <text>Endonucleolytic cleavage of RNA, removing 5'-extranucleotides from tRNA precursor.</text>
        <dbReference type="EC" id="3.1.26.5"/>
    </reaction>
</comment>
<accession>A0A075GUV1</accession>
<dbReference type="HAMAP" id="MF_00754">
    <property type="entry name" value="RNase_P_1"/>
    <property type="match status" value="1"/>
</dbReference>
<dbReference type="GO" id="GO:0003723">
    <property type="term" value="F:RNA binding"/>
    <property type="evidence" value="ECO:0007669"/>
    <property type="project" value="InterPro"/>
</dbReference>
<evidence type="ECO:0000256" key="2">
    <source>
        <dbReference type="ARBA" id="ARBA00022694"/>
    </source>
</evidence>
<evidence type="ECO:0000256" key="6">
    <source>
        <dbReference type="HAMAP-Rule" id="MF_00754"/>
    </source>
</evidence>
<evidence type="ECO:0000256" key="4">
    <source>
        <dbReference type="ARBA" id="ARBA00022759"/>
    </source>
</evidence>
<protein>
    <recommendedName>
        <fullName evidence="6">Ribonuclease P protein component 1</fullName>
        <shortName evidence="6">RNase P component 1</shortName>
        <ecNumber evidence="6">3.1.26.5</ecNumber>
    </recommendedName>
    <alternativeName>
        <fullName evidence="6">Rpp29</fullName>
    </alternativeName>
</protein>
<dbReference type="SUPFAM" id="SSF101744">
    <property type="entry name" value="Rof/RNase P subunit-like"/>
    <property type="match status" value="1"/>
</dbReference>
<dbReference type="GO" id="GO:0001682">
    <property type="term" value="P:tRNA 5'-leader removal"/>
    <property type="evidence" value="ECO:0007669"/>
    <property type="project" value="UniProtKB-UniRule"/>
</dbReference>
<keyword evidence="2 6" id="KW-0819">tRNA processing</keyword>
<keyword evidence="1 6" id="KW-0963">Cytoplasm</keyword>
<keyword evidence="5 6" id="KW-0378">Hydrolase</keyword>
<dbReference type="InterPro" id="IPR023538">
    <property type="entry name" value="RNP1"/>
</dbReference>
<evidence type="ECO:0000256" key="5">
    <source>
        <dbReference type="ARBA" id="ARBA00022801"/>
    </source>
</evidence>
<organism evidence="7">
    <name type="scientific">uncultured marine group II/III euryarchaeote KM3_18_H05</name>
    <dbReference type="NCBI Taxonomy" id="1457957"/>
    <lineage>
        <taxon>Archaea</taxon>
        <taxon>Methanobacteriati</taxon>
        <taxon>Methanobacteriota</taxon>
        <taxon>environmental samples</taxon>
    </lineage>
</organism>
<dbReference type="InterPro" id="IPR036980">
    <property type="entry name" value="RNase_P/MRP_Rpp29_sf"/>
</dbReference>
<comment type="subunit">
    <text evidence="6">Consists of a catalytic RNA component and at least 4-5 protein subunits.</text>
</comment>
<dbReference type="GO" id="GO:0004526">
    <property type="term" value="F:ribonuclease P activity"/>
    <property type="evidence" value="ECO:0007669"/>
    <property type="project" value="UniProtKB-UniRule"/>
</dbReference>
<sequence length="80" mass="8884">MKLAQHDFIGRRVTVADHSDPSLRGLAGTVIDETRETLLLESDGGRKRVAKRGGNFDFDGETVAGDRIAFRPQDRTRRCA</sequence>
<dbReference type="SMART" id="SM00538">
    <property type="entry name" value="POP4"/>
    <property type="match status" value="1"/>
</dbReference>
<name>A0A075GUV1_9EURY</name>
<proteinExistence type="inferred from homology"/>
<dbReference type="GO" id="GO:0030677">
    <property type="term" value="C:ribonuclease P complex"/>
    <property type="evidence" value="ECO:0007669"/>
    <property type="project" value="UniProtKB-UniRule"/>
</dbReference>
<keyword evidence="3 6" id="KW-0540">Nuclease</keyword>
<evidence type="ECO:0000256" key="3">
    <source>
        <dbReference type="ARBA" id="ARBA00022722"/>
    </source>
</evidence>
<comment type="subcellular location">
    <subcellularLocation>
        <location evidence="6">Cytoplasm</location>
    </subcellularLocation>
</comment>
<dbReference type="GO" id="GO:0005737">
    <property type="term" value="C:cytoplasm"/>
    <property type="evidence" value="ECO:0007669"/>
    <property type="project" value="UniProtKB-SubCell"/>
</dbReference>
<reference evidence="7" key="1">
    <citation type="journal article" date="2014" name="Genome Biol. Evol.">
        <title>Pangenome evidence for extensive interdomain horizontal transfer affecting lineage core and shell genes in uncultured planktonic thaumarchaeota and euryarchaeota.</title>
        <authorList>
            <person name="Deschamps P."/>
            <person name="Zivanovic Y."/>
            <person name="Moreira D."/>
            <person name="Rodriguez-Valera F."/>
            <person name="Lopez-Garcia P."/>
        </authorList>
    </citation>
    <scope>NUCLEOTIDE SEQUENCE</scope>
</reference>
<dbReference type="Pfam" id="PF01868">
    <property type="entry name" value="RNase_P-MRP_p29"/>
    <property type="match status" value="1"/>
</dbReference>
<comment type="function">
    <text evidence="6">Part of ribonuclease P, a protein complex that generates mature tRNA molecules by cleaving their 5'-ends.</text>
</comment>
<dbReference type="EMBL" id="KF900759">
    <property type="protein sequence ID" value="AIF06092.1"/>
    <property type="molecule type" value="Genomic_DNA"/>
</dbReference>
<evidence type="ECO:0000313" key="7">
    <source>
        <dbReference type="EMBL" id="AIF06092.1"/>
    </source>
</evidence>
<dbReference type="AlphaFoldDB" id="A0A075GUV1"/>
<comment type="similarity">
    <text evidence="6">Belongs to the eukaryotic/archaeal RNase P protein component 1 family.</text>
</comment>
<evidence type="ECO:0000256" key="1">
    <source>
        <dbReference type="ARBA" id="ARBA00022490"/>
    </source>
</evidence>
<dbReference type="InterPro" id="IPR023534">
    <property type="entry name" value="Rof/RNase_P-like"/>
</dbReference>
<gene>
    <name evidence="6" type="primary">rnp1</name>
</gene>